<name>A0A812HUR4_9DINO</name>
<evidence type="ECO:0000313" key="1">
    <source>
        <dbReference type="EMBL" id="CAE6962598.1"/>
    </source>
</evidence>
<dbReference type="Proteomes" id="UP000604046">
    <property type="component" value="Unassembled WGS sequence"/>
</dbReference>
<dbReference type="AlphaFoldDB" id="A0A812HUR4"/>
<organism evidence="1 2">
    <name type="scientific">Symbiodinium natans</name>
    <dbReference type="NCBI Taxonomy" id="878477"/>
    <lineage>
        <taxon>Eukaryota</taxon>
        <taxon>Sar</taxon>
        <taxon>Alveolata</taxon>
        <taxon>Dinophyceae</taxon>
        <taxon>Suessiales</taxon>
        <taxon>Symbiodiniaceae</taxon>
        <taxon>Symbiodinium</taxon>
    </lineage>
</organism>
<gene>
    <name evidence="1" type="ORF">SNAT2548_LOCUS2040</name>
</gene>
<comment type="caution">
    <text evidence="1">The sequence shown here is derived from an EMBL/GenBank/DDBJ whole genome shotgun (WGS) entry which is preliminary data.</text>
</comment>
<dbReference type="EMBL" id="CAJNDS010000114">
    <property type="protein sequence ID" value="CAE6962598.1"/>
    <property type="molecule type" value="Genomic_DNA"/>
</dbReference>
<accession>A0A812HUR4</accession>
<sequence length="106" mass="11527">MARRMLQYVSAQDDKTKPAAAGASALDFIRSLPPGLIKATRDHTAVILRVPGAEDPPARLFAVASVVRTFKRRYSELRATGTFLLISHWHVGAMDIPGLVACPFVP</sequence>
<proteinExistence type="predicted"/>
<reference evidence="1" key="1">
    <citation type="submission" date="2021-02" db="EMBL/GenBank/DDBJ databases">
        <authorList>
            <person name="Dougan E. K."/>
            <person name="Rhodes N."/>
            <person name="Thang M."/>
            <person name="Chan C."/>
        </authorList>
    </citation>
    <scope>NUCLEOTIDE SEQUENCE</scope>
</reference>
<evidence type="ECO:0000313" key="2">
    <source>
        <dbReference type="Proteomes" id="UP000604046"/>
    </source>
</evidence>
<protein>
    <submittedName>
        <fullName evidence="1">Uncharacterized protein</fullName>
    </submittedName>
</protein>
<keyword evidence="2" id="KW-1185">Reference proteome</keyword>